<protein>
    <recommendedName>
        <fullName evidence="3">Transposase</fullName>
    </recommendedName>
</protein>
<evidence type="ECO:0008006" key="3">
    <source>
        <dbReference type="Google" id="ProtNLM"/>
    </source>
</evidence>
<dbReference type="EMBL" id="JACATN010000004">
    <property type="protein sequence ID" value="MBT2162636.1"/>
    <property type="molecule type" value="Genomic_DNA"/>
</dbReference>
<comment type="caution">
    <text evidence="1">The sequence shown here is derived from an EMBL/GenBank/DDBJ whole genome shotgun (WGS) entry which is preliminary data.</text>
</comment>
<dbReference type="RefSeq" id="WP_214612630.1">
    <property type="nucleotide sequence ID" value="NZ_JACATN010000004.1"/>
</dbReference>
<reference evidence="1 2" key="1">
    <citation type="submission" date="2020-06" db="EMBL/GenBank/DDBJ databases">
        <authorList>
            <person name="Isaeva M.P."/>
            <person name="Chernysheva N.Y."/>
        </authorList>
    </citation>
    <scope>NUCLEOTIDE SEQUENCE [LARGE SCALE GENOMIC DNA]</scope>
    <source>
        <strain evidence="1 2">KMM 6746</strain>
    </source>
</reference>
<reference evidence="2" key="2">
    <citation type="submission" date="2023-07" db="EMBL/GenBank/DDBJ databases">
        <title>Zobellia barbeyronii sp. nov., a new marine flavobacterium, isolated from green and red algae.</title>
        <authorList>
            <person name="Nedashkovskaya O.I."/>
            <person name="Otstavnykh N."/>
            <person name="Zhukova N."/>
            <person name="Guzev K."/>
            <person name="Chausova V."/>
            <person name="Tekutyeva L."/>
            <person name="Mikhailov V."/>
            <person name="Isaeva M."/>
        </authorList>
    </citation>
    <scope>NUCLEOTIDE SEQUENCE [LARGE SCALE GENOMIC DNA]</scope>
    <source>
        <strain evidence="2">KMM 6746</strain>
    </source>
</reference>
<gene>
    <name evidence="1" type="ORF">HW347_15305</name>
</gene>
<keyword evidence="2" id="KW-1185">Reference proteome</keyword>
<dbReference type="Proteomes" id="UP000740413">
    <property type="component" value="Unassembled WGS sequence"/>
</dbReference>
<accession>A0ABS5WGU7</accession>
<name>A0ABS5WGU7_9FLAO</name>
<evidence type="ECO:0000313" key="2">
    <source>
        <dbReference type="Proteomes" id="UP000740413"/>
    </source>
</evidence>
<evidence type="ECO:0000313" key="1">
    <source>
        <dbReference type="EMBL" id="MBT2162636.1"/>
    </source>
</evidence>
<sequence length="47" mass="5445">MFKSKIGYSLVSVLPDHISQKCVDVTGDYLWDYQKGARNIISDFYNE</sequence>
<proteinExistence type="predicted"/>
<organism evidence="1 2">
    <name type="scientific">Zobellia barbeyronii</name>
    <dbReference type="NCBI Taxonomy" id="2748009"/>
    <lineage>
        <taxon>Bacteria</taxon>
        <taxon>Pseudomonadati</taxon>
        <taxon>Bacteroidota</taxon>
        <taxon>Flavobacteriia</taxon>
        <taxon>Flavobacteriales</taxon>
        <taxon>Flavobacteriaceae</taxon>
        <taxon>Zobellia</taxon>
    </lineage>
</organism>